<dbReference type="Pfam" id="PF12849">
    <property type="entry name" value="PBP_like_2"/>
    <property type="match status" value="2"/>
</dbReference>
<organism evidence="12 14">
    <name type="scientific">Turicibacter bilis</name>
    <dbReference type="NCBI Taxonomy" id="2735723"/>
    <lineage>
        <taxon>Bacteria</taxon>
        <taxon>Bacillati</taxon>
        <taxon>Bacillota</taxon>
        <taxon>Erysipelotrichia</taxon>
        <taxon>Erysipelotrichales</taxon>
        <taxon>Turicibacteraceae</taxon>
        <taxon>Turicibacter</taxon>
    </lineage>
</organism>
<dbReference type="PANTHER" id="PTHR30570">
    <property type="entry name" value="PERIPLASMIC PHOSPHATE BINDING COMPONENT OF PHOSPHATE ABC TRANSPORTER"/>
    <property type="match status" value="1"/>
</dbReference>
<feature type="signal peptide" evidence="9">
    <location>
        <begin position="1"/>
        <end position="21"/>
    </location>
</feature>
<comment type="subunit">
    <text evidence="4">The complex is composed of two ATP-binding proteins (PstB), two transmembrane proteins (PstC and PstA) and a solute-binding protein (PstS).</text>
</comment>
<feature type="chain" id="PRO_5040118980" evidence="9">
    <location>
        <begin position="22"/>
        <end position="308"/>
    </location>
</feature>
<evidence type="ECO:0000313" key="14">
    <source>
        <dbReference type="Proteomes" id="UP001058072"/>
    </source>
</evidence>
<comment type="function">
    <text evidence="1">Part of the ABC transporter complex PstSACB involved in phosphate import.</text>
</comment>
<dbReference type="GO" id="GO:0006817">
    <property type="term" value="P:phosphate ion transport"/>
    <property type="evidence" value="ECO:0007669"/>
    <property type="project" value="UniProtKB-KW"/>
</dbReference>
<keyword evidence="13" id="KW-1185">Reference proteome</keyword>
<evidence type="ECO:0000256" key="7">
    <source>
        <dbReference type="ARBA" id="ARBA00023139"/>
    </source>
</evidence>
<evidence type="ECO:0000259" key="10">
    <source>
        <dbReference type="Pfam" id="PF12849"/>
    </source>
</evidence>
<evidence type="ECO:0000256" key="5">
    <source>
        <dbReference type="ARBA" id="ARBA00022592"/>
    </source>
</evidence>
<dbReference type="PROSITE" id="PS51257">
    <property type="entry name" value="PROKAR_LIPOPROTEIN"/>
    <property type="match status" value="1"/>
</dbReference>
<evidence type="ECO:0000313" key="12">
    <source>
        <dbReference type="EMBL" id="UUF09541.1"/>
    </source>
</evidence>
<comment type="subcellular location">
    <subcellularLocation>
        <location evidence="2">Cell membrane</location>
        <topology evidence="2">Lipid-anchor</topology>
    </subcellularLocation>
</comment>
<protein>
    <submittedName>
        <fullName evidence="12">Substrate-binding domain-containing protein</fullName>
    </submittedName>
</protein>
<keyword evidence="7" id="KW-0564">Palmitate</keyword>
<dbReference type="EMBL" id="CP071249">
    <property type="protein sequence ID" value="UUF05011.1"/>
    <property type="molecule type" value="Genomic_DNA"/>
</dbReference>
<dbReference type="InterPro" id="IPR050811">
    <property type="entry name" value="Phosphate_ABC_transporter"/>
</dbReference>
<evidence type="ECO:0000256" key="6">
    <source>
        <dbReference type="ARBA" id="ARBA00022729"/>
    </source>
</evidence>
<gene>
    <name evidence="11" type="ORF">J0J69_07740</name>
    <name evidence="12" type="ORF">J0J70_06225</name>
</gene>
<reference evidence="12 13" key="1">
    <citation type="submission" date="2021-03" db="EMBL/GenBank/DDBJ databases">
        <title>Comparative Genomics and Metabolomics in the genus Turicibacter.</title>
        <authorList>
            <person name="Maki J."/>
            <person name="Looft T."/>
        </authorList>
    </citation>
    <scope>NUCLEOTIDE SEQUENCE</scope>
    <source>
        <strain evidence="12">ISU324</strain>
        <strain evidence="11 13">MMM721</strain>
    </source>
</reference>
<evidence type="ECO:0000256" key="4">
    <source>
        <dbReference type="ARBA" id="ARBA00011529"/>
    </source>
</evidence>
<dbReference type="GO" id="GO:0005886">
    <property type="term" value="C:plasma membrane"/>
    <property type="evidence" value="ECO:0007669"/>
    <property type="project" value="UniProtKB-SubCell"/>
</dbReference>
<dbReference type="Proteomes" id="UP001058016">
    <property type="component" value="Chromosome"/>
</dbReference>
<keyword evidence="5" id="KW-0592">Phosphate transport</keyword>
<feature type="domain" description="PBP" evidence="10">
    <location>
        <begin position="44"/>
        <end position="165"/>
    </location>
</feature>
<dbReference type="Gene3D" id="3.40.190.10">
    <property type="entry name" value="Periplasmic binding protein-like II"/>
    <property type="match status" value="4"/>
</dbReference>
<dbReference type="Proteomes" id="UP001058072">
    <property type="component" value="Chromosome"/>
</dbReference>
<comment type="similarity">
    <text evidence="3">Belongs to the PstS family.</text>
</comment>
<dbReference type="SUPFAM" id="SSF53850">
    <property type="entry name" value="Periplasmic binding protein-like II"/>
    <property type="match status" value="2"/>
</dbReference>
<dbReference type="RefSeq" id="WP_055277487.1">
    <property type="nucleotide sequence ID" value="NZ_CP071249.1"/>
</dbReference>
<dbReference type="PANTHER" id="PTHR30570:SF1">
    <property type="entry name" value="PHOSPHATE-BINDING PROTEIN PSTS"/>
    <property type="match status" value="1"/>
</dbReference>
<proteinExistence type="inferred from homology"/>
<evidence type="ECO:0000256" key="2">
    <source>
        <dbReference type="ARBA" id="ARBA00004193"/>
    </source>
</evidence>
<accession>A0A9Q9CLR1</accession>
<sequence length="308" mass="32391">MKKLLSLVAAAALTFSMAACGSTNNGSDTIDQSGDTIQTPSAQAVEGAIDVVSREAGSGTRSAFEEIIGFNGEDQDPLTANATIKDGNGVVATYVAANDAAIGYVSFVTLEENHGKINGLTVEGVEATAENVLEGKYSVARPFEMVYMEENITDVERAFIDFVSSTDGLEILESKGTIVDTKNAEAFDMSKYGDLSGNIVMGGSTSTEDAVKALAEEFTALFPKVTYTYDATGSGAGVKNAISGVYTLGFASREIKESELAEGIIPVTLCMDGIALVVNPSNNVTDISKDQIKEVYTGNITEWSELTK</sequence>
<name>A0A9Q9CLR1_9FIRM</name>
<dbReference type="InterPro" id="IPR024370">
    <property type="entry name" value="PBP_domain"/>
</dbReference>
<evidence type="ECO:0000313" key="11">
    <source>
        <dbReference type="EMBL" id="UUF05011.1"/>
    </source>
</evidence>
<evidence type="ECO:0000256" key="1">
    <source>
        <dbReference type="ARBA" id="ARBA00002841"/>
    </source>
</evidence>
<evidence type="ECO:0000256" key="3">
    <source>
        <dbReference type="ARBA" id="ARBA00008725"/>
    </source>
</evidence>
<keyword evidence="8" id="KW-0449">Lipoprotein</keyword>
<evidence type="ECO:0000256" key="9">
    <source>
        <dbReference type="SAM" id="SignalP"/>
    </source>
</evidence>
<feature type="domain" description="PBP" evidence="10">
    <location>
        <begin position="196"/>
        <end position="305"/>
    </location>
</feature>
<evidence type="ECO:0000256" key="8">
    <source>
        <dbReference type="ARBA" id="ARBA00023288"/>
    </source>
</evidence>
<dbReference type="AlphaFoldDB" id="A0A9Q9CLR1"/>
<dbReference type="EMBL" id="CP071250">
    <property type="protein sequence ID" value="UUF09541.1"/>
    <property type="molecule type" value="Genomic_DNA"/>
</dbReference>
<keyword evidence="6 9" id="KW-0732">Signal</keyword>
<keyword evidence="5" id="KW-0813">Transport</keyword>
<evidence type="ECO:0000313" key="13">
    <source>
        <dbReference type="Proteomes" id="UP001058016"/>
    </source>
</evidence>